<feature type="compositionally biased region" description="Basic and acidic residues" evidence="1">
    <location>
        <begin position="85"/>
        <end position="94"/>
    </location>
</feature>
<feature type="compositionally biased region" description="Acidic residues" evidence="1">
    <location>
        <begin position="45"/>
        <end position="70"/>
    </location>
</feature>
<dbReference type="AlphaFoldDB" id="A0A1B0G0Z5"/>
<keyword evidence="3" id="KW-1185">Reference proteome</keyword>
<feature type="compositionally biased region" description="Acidic residues" evidence="1">
    <location>
        <begin position="11"/>
        <end position="25"/>
    </location>
</feature>
<evidence type="ECO:0000256" key="1">
    <source>
        <dbReference type="SAM" id="MobiDB-lite"/>
    </source>
</evidence>
<reference evidence="2" key="1">
    <citation type="submission" date="2020-05" db="UniProtKB">
        <authorList>
            <consortium name="EnsemblMetazoa"/>
        </authorList>
    </citation>
    <scope>IDENTIFICATION</scope>
    <source>
        <strain evidence="2">Yale</strain>
    </source>
</reference>
<feature type="region of interest" description="Disordered" evidence="1">
    <location>
        <begin position="37"/>
        <end position="111"/>
    </location>
</feature>
<feature type="region of interest" description="Disordered" evidence="1">
    <location>
        <begin position="1"/>
        <end position="25"/>
    </location>
</feature>
<evidence type="ECO:0000313" key="2">
    <source>
        <dbReference type="EnsemblMetazoa" id="GMOY006931-PA"/>
    </source>
</evidence>
<sequence length="138" mass="15604">MTYLFMHGYDDGDEGDDDDYDTDDDIQLYTGLMNSTTASHYFDKSEDDDDDHDDGNDDDDDDDDDDDCDCDYNRDEGSRKRKGKERKETCLRDGGDDDLTVDDTSESHSVPNHTNRLTLALLYRNAVLPAIVVNIIGS</sequence>
<dbReference type="Proteomes" id="UP000092444">
    <property type="component" value="Unassembled WGS sequence"/>
</dbReference>
<organism evidence="2 3">
    <name type="scientific">Glossina morsitans morsitans</name>
    <name type="common">Savannah tsetse fly</name>
    <dbReference type="NCBI Taxonomy" id="37546"/>
    <lineage>
        <taxon>Eukaryota</taxon>
        <taxon>Metazoa</taxon>
        <taxon>Ecdysozoa</taxon>
        <taxon>Arthropoda</taxon>
        <taxon>Hexapoda</taxon>
        <taxon>Insecta</taxon>
        <taxon>Pterygota</taxon>
        <taxon>Neoptera</taxon>
        <taxon>Endopterygota</taxon>
        <taxon>Diptera</taxon>
        <taxon>Brachycera</taxon>
        <taxon>Muscomorpha</taxon>
        <taxon>Hippoboscoidea</taxon>
        <taxon>Glossinidae</taxon>
        <taxon>Glossina</taxon>
    </lineage>
</organism>
<protein>
    <submittedName>
        <fullName evidence="2">Uncharacterized protein</fullName>
    </submittedName>
</protein>
<dbReference type="VEuPathDB" id="VectorBase:GMOY006931"/>
<feature type="compositionally biased region" description="Acidic residues" evidence="1">
    <location>
        <begin position="95"/>
        <end position="104"/>
    </location>
</feature>
<name>A0A1B0G0Z5_GLOMM</name>
<evidence type="ECO:0000313" key="3">
    <source>
        <dbReference type="Proteomes" id="UP000092444"/>
    </source>
</evidence>
<dbReference type="EMBL" id="CCAG010000755">
    <property type="status" value="NOT_ANNOTATED_CDS"/>
    <property type="molecule type" value="Genomic_DNA"/>
</dbReference>
<dbReference type="EMBL" id="CCAG010000756">
    <property type="status" value="NOT_ANNOTATED_CDS"/>
    <property type="molecule type" value="Genomic_DNA"/>
</dbReference>
<accession>A0A1B0G0Z5</accession>
<proteinExistence type="predicted"/>
<dbReference type="EnsemblMetazoa" id="GMOY006931-RA">
    <property type="protein sequence ID" value="GMOY006931-PA"/>
    <property type="gene ID" value="GMOY006931"/>
</dbReference>